<feature type="transmembrane region" description="Helical" evidence="1">
    <location>
        <begin position="43"/>
        <end position="65"/>
    </location>
</feature>
<keyword evidence="1" id="KW-0812">Transmembrane</keyword>
<reference evidence="2" key="1">
    <citation type="journal article" date="2019" name="bioRxiv">
        <title>The Genome of the Zebra Mussel, Dreissena polymorpha: A Resource for Invasive Species Research.</title>
        <authorList>
            <person name="McCartney M.A."/>
            <person name="Auch B."/>
            <person name="Kono T."/>
            <person name="Mallez S."/>
            <person name="Zhang Y."/>
            <person name="Obille A."/>
            <person name="Becker A."/>
            <person name="Abrahante J.E."/>
            <person name="Garbe J."/>
            <person name="Badalamenti J.P."/>
            <person name="Herman A."/>
            <person name="Mangelson H."/>
            <person name="Liachko I."/>
            <person name="Sullivan S."/>
            <person name="Sone E.D."/>
            <person name="Koren S."/>
            <person name="Silverstein K.A.T."/>
            <person name="Beckman K.B."/>
            <person name="Gohl D.M."/>
        </authorList>
    </citation>
    <scope>NUCLEOTIDE SEQUENCE</scope>
    <source>
        <strain evidence="2">Duluth1</strain>
        <tissue evidence="2">Whole animal</tissue>
    </source>
</reference>
<dbReference type="Proteomes" id="UP000828390">
    <property type="component" value="Unassembled WGS sequence"/>
</dbReference>
<accession>A0A9D4M0V5</accession>
<organism evidence="2 3">
    <name type="scientific">Dreissena polymorpha</name>
    <name type="common">Zebra mussel</name>
    <name type="synonym">Mytilus polymorpha</name>
    <dbReference type="NCBI Taxonomy" id="45954"/>
    <lineage>
        <taxon>Eukaryota</taxon>
        <taxon>Metazoa</taxon>
        <taxon>Spiralia</taxon>
        <taxon>Lophotrochozoa</taxon>
        <taxon>Mollusca</taxon>
        <taxon>Bivalvia</taxon>
        <taxon>Autobranchia</taxon>
        <taxon>Heteroconchia</taxon>
        <taxon>Euheterodonta</taxon>
        <taxon>Imparidentia</taxon>
        <taxon>Neoheterodontei</taxon>
        <taxon>Myida</taxon>
        <taxon>Dreissenoidea</taxon>
        <taxon>Dreissenidae</taxon>
        <taxon>Dreissena</taxon>
    </lineage>
</organism>
<name>A0A9D4M0V5_DREPO</name>
<protein>
    <submittedName>
        <fullName evidence="2">Uncharacterized protein</fullName>
    </submittedName>
</protein>
<dbReference type="EMBL" id="JAIWYP010000002">
    <property type="protein sequence ID" value="KAH3868760.1"/>
    <property type="molecule type" value="Genomic_DNA"/>
</dbReference>
<evidence type="ECO:0000313" key="3">
    <source>
        <dbReference type="Proteomes" id="UP000828390"/>
    </source>
</evidence>
<keyword evidence="3" id="KW-1185">Reference proteome</keyword>
<dbReference type="AlphaFoldDB" id="A0A9D4M0V5"/>
<proteinExistence type="predicted"/>
<comment type="caution">
    <text evidence="2">The sequence shown here is derived from an EMBL/GenBank/DDBJ whole genome shotgun (WGS) entry which is preliminary data.</text>
</comment>
<keyword evidence="1" id="KW-1133">Transmembrane helix</keyword>
<evidence type="ECO:0000256" key="1">
    <source>
        <dbReference type="SAM" id="Phobius"/>
    </source>
</evidence>
<evidence type="ECO:0000313" key="2">
    <source>
        <dbReference type="EMBL" id="KAH3868760.1"/>
    </source>
</evidence>
<keyword evidence="1" id="KW-0472">Membrane</keyword>
<reference evidence="2" key="2">
    <citation type="submission" date="2020-11" db="EMBL/GenBank/DDBJ databases">
        <authorList>
            <person name="McCartney M.A."/>
            <person name="Auch B."/>
            <person name="Kono T."/>
            <person name="Mallez S."/>
            <person name="Becker A."/>
            <person name="Gohl D.M."/>
            <person name="Silverstein K.A.T."/>
            <person name="Koren S."/>
            <person name="Bechman K.B."/>
            <person name="Herman A."/>
            <person name="Abrahante J.E."/>
            <person name="Garbe J."/>
        </authorList>
    </citation>
    <scope>NUCLEOTIDE SEQUENCE</scope>
    <source>
        <strain evidence="2">Duluth1</strain>
        <tissue evidence="2">Whole animal</tissue>
    </source>
</reference>
<sequence>MVRMLVEGSDFLRITTTRSANVQKSLVSLWDKYESKECTTSEFLAKIGHVYGVVLALCTCLFYYVV</sequence>
<gene>
    <name evidence="2" type="ORF">DPMN_031912</name>
</gene>